<evidence type="ECO:0000259" key="8">
    <source>
        <dbReference type="Pfam" id="PF17768"/>
    </source>
</evidence>
<evidence type="ECO:0000256" key="3">
    <source>
        <dbReference type="ARBA" id="ARBA00022722"/>
    </source>
</evidence>
<dbReference type="Gene3D" id="3.90.1640.30">
    <property type="match status" value="1"/>
</dbReference>
<dbReference type="InterPro" id="IPR004610">
    <property type="entry name" value="RecJ"/>
</dbReference>
<dbReference type="Proteomes" id="UP000194798">
    <property type="component" value="Unassembled WGS sequence"/>
</dbReference>
<dbReference type="Pfam" id="PF01368">
    <property type="entry name" value="DHH"/>
    <property type="match status" value="1"/>
</dbReference>
<organism evidence="9 10">
    <name type="scientific">Thioflexithrix psekupsensis</name>
    <dbReference type="NCBI Taxonomy" id="1570016"/>
    <lineage>
        <taxon>Bacteria</taxon>
        <taxon>Pseudomonadati</taxon>
        <taxon>Pseudomonadota</taxon>
        <taxon>Gammaproteobacteria</taxon>
        <taxon>Thiotrichales</taxon>
        <taxon>Thioflexithrix</taxon>
    </lineage>
</organism>
<feature type="domain" description="DHHA1" evidence="7">
    <location>
        <begin position="358"/>
        <end position="454"/>
    </location>
</feature>
<dbReference type="Pfam" id="PF17768">
    <property type="entry name" value="RecJ_OB"/>
    <property type="match status" value="1"/>
</dbReference>
<dbReference type="GO" id="GO:0008409">
    <property type="term" value="F:5'-3' exonuclease activity"/>
    <property type="evidence" value="ECO:0007669"/>
    <property type="project" value="InterPro"/>
</dbReference>
<dbReference type="GO" id="GO:0003676">
    <property type="term" value="F:nucleic acid binding"/>
    <property type="evidence" value="ECO:0007669"/>
    <property type="project" value="InterPro"/>
</dbReference>
<dbReference type="RefSeq" id="WP_086489550.1">
    <property type="nucleotide sequence ID" value="NZ_MSLT01000023.1"/>
</dbReference>
<proteinExistence type="inferred from homology"/>
<evidence type="ECO:0000313" key="10">
    <source>
        <dbReference type="Proteomes" id="UP000194798"/>
    </source>
</evidence>
<dbReference type="OrthoDB" id="9809852at2"/>
<dbReference type="PANTHER" id="PTHR30255:SF2">
    <property type="entry name" value="SINGLE-STRANDED-DNA-SPECIFIC EXONUCLEASE RECJ"/>
    <property type="match status" value="1"/>
</dbReference>
<name>A0A251X590_9GAMM</name>
<reference evidence="9 10" key="1">
    <citation type="submission" date="2016-12" db="EMBL/GenBank/DDBJ databases">
        <title>Thioflexothrix psekupsii D3 genome sequencing and assembly.</title>
        <authorList>
            <person name="Fomenkov A."/>
            <person name="Vincze T."/>
            <person name="Grabovich M."/>
            <person name="Anton B.P."/>
            <person name="Dubinina G."/>
            <person name="Orlova M."/>
            <person name="Belousova E."/>
            <person name="Roberts R.J."/>
        </authorList>
    </citation>
    <scope>NUCLEOTIDE SEQUENCE [LARGE SCALE GENOMIC DNA]</scope>
    <source>
        <strain evidence="9">D3</strain>
    </source>
</reference>
<evidence type="ECO:0000259" key="6">
    <source>
        <dbReference type="Pfam" id="PF01368"/>
    </source>
</evidence>
<dbReference type="AlphaFoldDB" id="A0A251X590"/>
<evidence type="ECO:0000256" key="5">
    <source>
        <dbReference type="ARBA" id="ARBA00022839"/>
    </source>
</evidence>
<dbReference type="PANTHER" id="PTHR30255">
    <property type="entry name" value="SINGLE-STRANDED-DNA-SPECIFIC EXONUCLEASE RECJ"/>
    <property type="match status" value="1"/>
</dbReference>
<accession>A0A251X590</accession>
<dbReference type="InterPro" id="IPR041122">
    <property type="entry name" value="RecJ_OB"/>
</dbReference>
<protein>
    <recommendedName>
        <fullName evidence="2">Single-stranded-DNA-specific exonuclease RecJ</fullName>
    </recommendedName>
</protein>
<dbReference type="InterPro" id="IPR038763">
    <property type="entry name" value="DHH_sf"/>
</dbReference>
<dbReference type="InterPro" id="IPR051673">
    <property type="entry name" value="SSDNA_exonuclease_RecJ"/>
</dbReference>
<feature type="domain" description="RecJ OB" evidence="8">
    <location>
        <begin position="469"/>
        <end position="571"/>
    </location>
</feature>
<evidence type="ECO:0000256" key="2">
    <source>
        <dbReference type="ARBA" id="ARBA00019841"/>
    </source>
</evidence>
<evidence type="ECO:0000313" key="9">
    <source>
        <dbReference type="EMBL" id="OUD12591.1"/>
    </source>
</evidence>
<feature type="domain" description="DDH" evidence="6">
    <location>
        <begin position="71"/>
        <end position="231"/>
    </location>
</feature>
<dbReference type="NCBIfam" id="TIGR00644">
    <property type="entry name" value="recJ"/>
    <property type="match status" value="1"/>
</dbReference>
<dbReference type="InterPro" id="IPR003156">
    <property type="entry name" value="DHHA1_dom"/>
</dbReference>
<dbReference type="GO" id="GO:0006310">
    <property type="term" value="P:DNA recombination"/>
    <property type="evidence" value="ECO:0007669"/>
    <property type="project" value="InterPro"/>
</dbReference>
<keyword evidence="5 9" id="KW-0269">Exonuclease</keyword>
<comment type="caution">
    <text evidence="9">The sequence shown here is derived from an EMBL/GenBank/DDBJ whole genome shotgun (WGS) entry which is preliminary data.</text>
</comment>
<dbReference type="SUPFAM" id="SSF64182">
    <property type="entry name" value="DHH phosphoesterases"/>
    <property type="match status" value="1"/>
</dbReference>
<sequence length="582" mass="65312">MPKIIHRRAVQYDAHYLPELHPVLRRILAARSIQSLDELTAKLDDLLPLSDFKNLDTAVELLTTALMEQQRIMIVADYDADGATSCVVAYRALQAFGALHLSYVVPNREKQGYGLTPAIVAQIRPWQPDLLITVDNGIASFSGVIAAKKAGIKVLITDHHLPAAQLPQADAIINPNVADNLFPSKHLAGVGVIFYLMLALRRHLRTINWFQDQAIREPNLAELLDIVALGTVADMVTLDHNNRILVEQGLRRIRANQCCAGIRALIKVSHRSQEEMMTRDLGFSLAPKLNAAGRMDDMSHGIQCLLCDEENNALEYATRLDQFNQERQFIEAEMLQQALAQLNALSLNAESCTQLGVCLLDTDWHPGVIGLLASRIKERLHRPVIVFTQAEQEGFLKGSGRSIQRVHIRDILVSIEANYPELICYFGGHAMAAGLTIPEAAFPQFQQVFDQKVRELINFHQLDNMIYSDGELSDDDFTLELAEALRAIPWGQGFEEPIFDGAFELIHYQVLKEKHLKLQLRPLNGQKTLTALAFNNRIDTVWPSGTKQLYLAYRLAVNSFRNKTELQLMIESISVLPNRVES</sequence>
<dbReference type="Gene3D" id="3.10.310.30">
    <property type="match status" value="1"/>
</dbReference>
<dbReference type="EMBL" id="MSLT01000023">
    <property type="protein sequence ID" value="OUD12591.1"/>
    <property type="molecule type" value="Genomic_DNA"/>
</dbReference>
<dbReference type="FunFam" id="3.90.1640.30:FF:000001">
    <property type="entry name" value="Single-stranded-DNA-specific exonuclease RecJ"/>
    <property type="match status" value="1"/>
</dbReference>
<dbReference type="GO" id="GO:0006281">
    <property type="term" value="P:DNA repair"/>
    <property type="evidence" value="ECO:0007669"/>
    <property type="project" value="InterPro"/>
</dbReference>
<dbReference type="Pfam" id="PF02272">
    <property type="entry name" value="DHHA1"/>
    <property type="match status" value="1"/>
</dbReference>
<keyword evidence="4" id="KW-0378">Hydrolase</keyword>
<dbReference type="InterPro" id="IPR001667">
    <property type="entry name" value="DDH_dom"/>
</dbReference>
<keyword evidence="10" id="KW-1185">Reference proteome</keyword>
<keyword evidence="3" id="KW-0540">Nuclease</keyword>
<gene>
    <name evidence="9" type="ORF">TPSD3_16035</name>
</gene>
<comment type="similarity">
    <text evidence="1">Belongs to the RecJ family.</text>
</comment>
<evidence type="ECO:0000259" key="7">
    <source>
        <dbReference type="Pfam" id="PF02272"/>
    </source>
</evidence>
<evidence type="ECO:0000256" key="4">
    <source>
        <dbReference type="ARBA" id="ARBA00022801"/>
    </source>
</evidence>
<evidence type="ECO:0000256" key="1">
    <source>
        <dbReference type="ARBA" id="ARBA00005915"/>
    </source>
</evidence>